<name>A0ABD7C9D9_STEMA</name>
<protein>
    <recommendedName>
        <fullName evidence="3">HEPN AbiU2-like domain-containing protein</fullName>
    </recommendedName>
</protein>
<dbReference type="AlphaFoldDB" id="A0ABD7C9D9"/>
<accession>A0ABD7C9D9</accession>
<evidence type="ECO:0000313" key="2">
    <source>
        <dbReference type="Proteomes" id="UP000596095"/>
    </source>
</evidence>
<dbReference type="Proteomes" id="UP000596095">
    <property type="component" value="Chromosome"/>
</dbReference>
<proteinExistence type="predicted"/>
<sequence>MEKEIIQRSVSRLANTMRIYAERHLLYKGLVAVDREEAIENLDRAWEAILEAFHTLYDVSKNEFDYFATADTSLLISLRNALHHRDHSLFSSLLPELWLCESPELREGAAYLLASHNSLRGRKSPMHHFIKLEDIYSRLDPSKKSPELVRIGKIPELQQRFNLIAQDLGLEIVIAEAKAERYPEKQVYIDIVPILISGVRRAFRNLKELGVEFKGYDAKTYENCFVEELEIDLTSFEFKMLRMNMIQLHLGPALTINEAAISYDRKERSNKVSIDPLITQ</sequence>
<dbReference type="EMBL" id="CP067993">
    <property type="protein sequence ID" value="QQQ44042.1"/>
    <property type="molecule type" value="Genomic_DNA"/>
</dbReference>
<dbReference type="RefSeq" id="WP_201118837.1">
    <property type="nucleotide sequence ID" value="NZ_CP067993.1"/>
</dbReference>
<gene>
    <name evidence="1" type="ORF">JJL50_08470</name>
</gene>
<evidence type="ECO:0008006" key="3">
    <source>
        <dbReference type="Google" id="ProtNLM"/>
    </source>
</evidence>
<reference evidence="1 2" key="1">
    <citation type="submission" date="2021-01" db="EMBL/GenBank/DDBJ databases">
        <title>Genome Characterization of a novel Stenotrophomonas isolate with high keratinase activity.</title>
        <authorList>
            <person name="Cao Z.-J."/>
        </authorList>
    </citation>
    <scope>NUCLEOTIDE SEQUENCE [LARGE SCALE GENOMIC DNA]</scope>
    <source>
        <strain evidence="1 2">DHHJ</strain>
    </source>
</reference>
<evidence type="ECO:0000313" key="1">
    <source>
        <dbReference type="EMBL" id="QQQ44042.1"/>
    </source>
</evidence>
<organism evidence="1 2">
    <name type="scientific">Stenotrophomonas maltophilia</name>
    <name type="common">Pseudomonas maltophilia</name>
    <name type="synonym">Xanthomonas maltophilia</name>
    <dbReference type="NCBI Taxonomy" id="40324"/>
    <lineage>
        <taxon>Bacteria</taxon>
        <taxon>Pseudomonadati</taxon>
        <taxon>Pseudomonadota</taxon>
        <taxon>Gammaproteobacteria</taxon>
        <taxon>Lysobacterales</taxon>
        <taxon>Lysobacteraceae</taxon>
        <taxon>Stenotrophomonas</taxon>
        <taxon>Stenotrophomonas maltophilia group</taxon>
    </lineage>
</organism>